<sequence>MGGILSLPGKPTAWLTFHRDVFVPPRSDCSTARCRKMALFSQNQNPADNVVGCSPRGGGGCKGVKLF</sequence>
<organism evidence="1 2">
    <name type="scientific">Bifidobacterium breve DSM 20213 = JCM 1192</name>
    <dbReference type="NCBI Taxonomy" id="518634"/>
    <lineage>
        <taxon>Bacteria</taxon>
        <taxon>Bacillati</taxon>
        <taxon>Actinomycetota</taxon>
        <taxon>Actinomycetes</taxon>
        <taxon>Bifidobacteriales</taxon>
        <taxon>Bifidobacteriaceae</taxon>
        <taxon>Bifidobacterium</taxon>
    </lineage>
</organism>
<dbReference type="Proteomes" id="UP000003191">
    <property type="component" value="Unassembled WGS sequence"/>
</dbReference>
<evidence type="ECO:0000313" key="2">
    <source>
        <dbReference type="Proteomes" id="UP000003191"/>
    </source>
</evidence>
<name>D4BM13_BIFBR</name>
<gene>
    <name evidence="1" type="ORF">BIFBRE_03103</name>
</gene>
<protein>
    <submittedName>
        <fullName evidence="1">Uncharacterized protein</fullName>
    </submittedName>
</protein>
<comment type="caution">
    <text evidence="1">The sequence shown here is derived from an EMBL/GenBank/DDBJ whole genome shotgun (WGS) entry which is preliminary data.</text>
</comment>
<accession>D4BM13</accession>
<reference evidence="1 2" key="1">
    <citation type="submission" date="2010-02" db="EMBL/GenBank/DDBJ databases">
        <authorList>
            <person name="Weinstock G."/>
            <person name="Sodergren E."/>
            <person name="Clifton S."/>
            <person name="Fulton L."/>
            <person name="Fulton B."/>
            <person name="Courtney L."/>
            <person name="Fronick C."/>
            <person name="Harrison M."/>
            <person name="Strong C."/>
            <person name="Farmer C."/>
            <person name="Delahaunty K."/>
            <person name="Markovic C."/>
            <person name="Hall O."/>
            <person name="Minx P."/>
            <person name="Tomlinson C."/>
            <person name="Mitreva M."/>
            <person name="Nelson J."/>
            <person name="Hou S."/>
            <person name="Wollam A."/>
            <person name="Pepin K.H."/>
            <person name="Johnson M."/>
            <person name="Bhonagiri V."/>
            <person name="Zhang X."/>
            <person name="Suruliraj S."/>
            <person name="Warren W."/>
            <person name="Chinwalla A."/>
            <person name="Mardis E.R."/>
            <person name="Wilson R.K."/>
        </authorList>
    </citation>
    <scope>NUCLEOTIDE SEQUENCE [LARGE SCALE GENOMIC DNA]</scope>
    <source>
        <strain evidence="1 2">DSM 20213</strain>
    </source>
</reference>
<dbReference type="EMBL" id="ACCG02000005">
    <property type="protein sequence ID" value="EFE89832.1"/>
    <property type="molecule type" value="Genomic_DNA"/>
</dbReference>
<evidence type="ECO:0000313" key="1">
    <source>
        <dbReference type="EMBL" id="EFE89832.1"/>
    </source>
</evidence>
<proteinExistence type="predicted"/>
<dbReference type="AlphaFoldDB" id="D4BM13"/>
<keyword evidence="2" id="KW-1185">Reference proteome</keyword>
<dbReference type="HOGENOM" id="CLU_205075_0_0_11"/>